<comment type="caution">
    <text evidence="9">The sequence shown here is derived from an EMBL/GenBank/DDBJ whole genome shotgun (WGS) entry which is preliminary data.</text>
</comment>
<keyword evidence="6 8" id="KW-0687">Ribonucleoprotein</keyword>
<dbReference type="PANTHER" id="PTHR33280">
    <property type="entry name" value="50S RIBOSOMAL PROTEIN L31, CHLOROPLASTIC"/>
    <property type="match status" value="1"/>
</dbReference>
<feature type="binding site" evidence="8">
    <location>
        <position position="37"/>
    </location>
    <ligand>
        <name>Zn(2+)</name>
        <dbReference type="ChEBI" id="CHEBI:29105"/>
    </ligand>
</feature>
<dbReference type="GO" id="GO:0003735">
    <property type="term" value="F:structural constituent of ribosome"/>
    <property type="evidence" value="ECO:0007669"/>
    <property type="project" value="InterPro"/>
</dbReference>
<protein>
    <recommendedName>
        <fullName evidence="7 8">Large ribosomal subunit protein bL31</fullName>
    </recommendedName>
</protein>
<dbReference type="GO" id="GO:1990904">
    <property type="term" value="C:ribonucleoprotein complex"/>
    <property type="evidence" value="ECO:0007669"/>
    <property type="project" value="UniProtKB-KW"/>
</dbReference>
<dbReference type="InterPro" id="IPR042105">
    <property type="entry name" value="Ribosomal_bL31_sf"/>
</dbReference>
<dbReference type="PANTHER" id="PTHR33280:SF6">
    <property type="entry name" value="LARGE RIBOSOMAL SUBUNIT PROTEIN BL31A"/>
    <property type="match status" value="1"/>
</dbReference>
<sequence length="68" mass="7641">MKEGIHPAYKETKVNCSCGNSFVTRSTLGDDLHVEVCSACHPFYTGKQKLVDTGGRVEKFRQKYGMKK</sequence>
<proteinExistence type="inferred from homology"/>
<comment type="cofactor">
    <cofactor evidence="8">
        <name>Zn(2+)</name>
        <dbReference type="ChEBI" id="CHEBI:29105"/>
    </cofactor>
    <text evidence="8">Binds 1 zinc ion per subunit.</text>
</comment>
<feature type="binding site" evidence="8">
    <location>
        <position position="16"/>
    </location>
    <ligand>
        <name>Zn(2+)</name>
        <dbReference type="ChEBI" id="CHEBI:29105"/>
    </ligand>
</feature>
<evidence type="ECO:0000256" key="5">
    <source>
        <dbReference type="ARBA" id="ARBA00022980"/>
    </source>
</evidence>
<dbReference type="Proteomes" id="UP000179037">
    <property type="component" value="Unassembled WGS sequence"/>
</dbReference>
<evidence type="ECO:0000256" key="1">
    <source>
        <dbReference type="ARBA" id="ARBA00009296"/>
    </source>
</evidence>
<comment type="function">
    <text evidence="8">Binds the 23S rRNA.</text>
</comment>
<organism evidence="9 10">
    <name type="scientific">Candidatus Muproteobacteria bacterium RIFCSPLOWO2_01_FULL_60_18</name>
    <dbReference type="NCBI Taxonomy" id="1817768"/>
    <lineage>
        <taxon>Bacteria</taxon>
        <taxon>Pseudomonadati</taxon>
        <taxon>Pseudomonadota</taxon>
        <taxon>Candidatus Muproteobacteria</taxon>
    </lineage>
</organism>
<evidence type="ECO:0000313" key="10">
    <source>
        <dbReference type="Proteomes" id="UP000179037"/>
    </source>
</evidence>
<keyword evidence="8" id="KW-0862">Zinc</keyword>
<comment type="subunit">
    <text evidence="2 8">Part of the 50S ribosomal subunit.</text>
</comment>
<accession>A0A1F6TX20</accession>
<comment type="similarity">
    <text evidence="1 8">Belongs to the bacterial ribosomal protein bL31 family. Type A subfamily.</text>
</comment>
<evidence type="ECO:0000256" key="3">
    <source>
        <dbReference type="ARBA" id="ARBA00022730"/>
    </source>
</evidence>
<dbReference type="GO" id="GO:0019843">
    <property type="term" value="F:rRNA binding"/>
    <property type="evidence" value="ECO:0007669"/>
    <property type="project" value="UniProtKB-KW"/>
</dbReference>
<evidence type="ECO:0000256" key="6">
    <source>
        <dbReference type="ARBA" id="ARBA00023274"/>
    </source>
</evidence>
<dbReference type="PROSITE" id="PS01143">
    <property type="entry name" value="RIBOSOMAL_L31"/>
    <property type="match status" value="1"/>
</dbReference>
<dbReference type="NCBIfam" id="TIGR00105">
    <property type="entry name" value="L31"/>
    <property type="match status" value="1"/>
</dbReference>
<dbReference type="Gene3D" id="4.10.830.30">
    <property type="entry name" value="Ribosomal protein L31"/>
    <property type="match status" value="1"/>
</dbReference>
<keyword evidence="3 8" id="KW-0699">rRNA-binding</keyword>
<dbReference type="NCBIfam" id="NF001809">
    <property type="entry name" value="PRK00528.1"/>
    <property type="match status" value="1"/>
</dbReference>
<keyword evidence="5 8" id="KW-0689">Ribosomal protein</keyword>
<dbReference type="InterPro" id="IPR002150">
    <property type="entry name" value="Ribosomal_bL31"/>
</dbReference>
<dbReference type="GO" id="GO:0046872">
    <property type="term" value="F:metal ion binding"/>
    <property type="evidence" value="ECO:0007669"/>
    <property type="project" value="UniProtKB-KW"/>
</dbReference>
<evidence type="ECO:0000256" key="7">
    <source>
        <dbReference type="ARBA" id="ARBA00035687"/>
    </source>
</evidence>
<keyword evidence="4 8" id="KW-0694">RNA-binding</keyword>
<evidence type="ECO:0000256" key="8">
    <source>
        <dbReference type="HAMAP-Rule" id="MF_00501"/>
    </source>
</evidence>
<dbReference type="EMBL" id="MFTC01000093">
    <property type="protein sequence ID" value="OGI49622.1"/>
    <property type="molecule type" value="Genomic_DNA"/>
</dbReference>
<dbReference type="HAMAP" id="MF_00501">
    <property type="entry name" value="Ribosomal_bL31_1"/>
    <property type="match status" value="1"/>
</dbReference>
<dbReference type="STRING" id="1817768.A3A87_01780"/>
<evidence type="ECO:0000256" key="4">
    <source>
        <dbReference type="ARBA" id="ARBA00022884"/>
    </source>
</evidence>
<dbReference type="InterPro" id="IPR027491">
    <property type="entry name" value="Ribosomal_bL31_A"/>
</dbReference>
<dbReference type="SUPFAM" id="SSF143800">
    <property type="entry name" value="L28p-like"/>
    <property type="match status" value="1"/>
</dbReference>
<dbReference type="PRINTS" id="PR01249">
    <property type="entry name" value="RIBOSOMALL31"/>
</dbReference>
<dbReference type="NCBIfam" id="NF000612">
    <property type="entry name" value="PRK00019.1"/>
    <property type="match status" value="1"/>
</dbReference>
<gene>
    <name evidence="8" type="primary">rpmE</name>
    <name evidence="9" type="ORF">A3A87_01780</name>
</gene>
<dbReference type="GO" id="GO:0006412">
    <property type="term" value="P:translation"/>
    <property type="evidence" value="ECO:0007669"/>
    <property type="project" value="UniProtKB-UniRule"/>
</dbReference>
<keyword evidence="8" id="KW-0479">Metal-binding</keyword>
<dbReference type="GO" id="GO:0005840">
    <property type="term" value="C:ribosome"/>
    <property type="evidence" value="ECO:0007669"/>
    <property type="project" value="UniProtKB-KW"/>
</dbReference>
<evidence type="ECO:0000313" key="9">
    <source>
        <dbReference type="EMBL" id="OGI49622.1"/>
    </source>
</evidence>
<feature type="binding site" evidence="8">
    <location>
        <position position="18"/>
    </location>
    <ligand>
        <name>Zn(2+)</name>
        <dbReference type="ChEBI" id="CHEBI:29105"/>
    </ligand>
</feature>
<reference evidence="9 10" key="1">
    <citation type="journal article" date="2016" name="Nat. Commun.">
        <title>Thousands of microbial genomes shed light on interconnected biogeochemical processes in an aquifer system.</title>
        <authorList>
            <person name="Anantharaman K."/>
            <person name="Brown C.T."/>
            <person name="Hug L.A."/>
            <person name="Sharon I."/>
            <person name="Castelle C.J."/>
            <person name="Probst A.J."/>
            <person name="Thomas B.C."/>
            <person name="Singh A."/>
            <person name="Wilkins M.J."/>
            <person name="Karaoz U."/>
            <person name="Brodie E.L."/>
            <person name="Williams K.H."/>
            <person name="Hubbard S.S."/>
            <person name="Banfield J.F."/>
        </authorList>
    </citation>
    <scope>NUCLEOTIDE SEQUENCE [LARGE SCALE GENOMIC DNA]</scope>
</reference>
<dbReference type="Pfam" id="PF01197">
    <property type="entry name" value="Ribosomal_L31"/>
    <property type="match status" value="1"/>
</dbReference>
<feature type="binding site" evidence="8">
    <location>
        <position position="40"/>
    </location>
    <ligand>
        <name>Zn(2+)</name>
        <dbReference type="ChEBI" id="CHEBI:29105"/>
    </ligand>
</feature>
<name>A0A1F6TX20_9PROT</name>
<dbReference type="InterPro" id="IPR034704">
    <property type="entry name" value="Ribosomal_bL28/bL31-like_sf"/>
</dbReference>
<dbReference type="AlphaFoldDB" id="A0A1F6TX20"/>
<evidence type="ECO:0000256" key="2">
    <source>
        <dbReference type="ARBA" id="ARBA00011838"/>
    </source>
</evidence>